<evidence type="ECO:0000256" key="2">
    <source>
        <dbReference type="ARBA" id="ARBA00022448"/>
    </source>
</evidence>
<dbReference type="PANTHER" id="PTHR30069:SF29">
    <property type="entry name" value="HEMOGLOBIN AND HEMOGLOBIN-HAPTOGLOBIN-BINDING PROTEIN 1-RELATED"/>
    <property type="match status" value="1"/>
</dbReference>
<dbReference type="Gene3D" id="2.60.40.1120">
    <property type="entry name" value="Carboxypeptidase-like, regulatory domain"/>
    <property type="match status" value="1"/>
</dbReference>
<evidence type="ECO:0000256" key="1">
    <source>
        <dbReference type="ARBA" id="ARBA00004571"/>
    </source>
</evidence>
<dbReference type="Gene3D" id="2.40.170.20">
    <property type="entry name" value="TonB-dependent receptor, beta-barrel domain"/>
    <property type="match status" value="1"/>
</dbReference>
<evidence type="ECO:0000256" key="6">
    <source>
        <dbReference type="ARBA" id="ARBA00023136"/>
    </source>
</evidence>
<evidence type="ECO:0000256" key="7">
    <source>
        <dbReference type="ARBA" id="ARBA00023237"/>
    </source>
</evidence>
<dbReference type="Proteomes" id="UP000635885">
    <property type="component" value="Unassembled WGS sequence"/>
</dbReference>
<dbReference type="PROSITE" id="PS52016">
    <property type="entry name" value="TONB_DEPENDENT_REC_3"/>
    <property type="match status" value="1"/>
</dbReference>
<sequence length="1006" mass="110327">MLFGFYANAQSREVKGTVISGEDDLPIPGVNIQIKGTTKGVVTDFDGNYSIIVPDNDAVVLIFRFIGLETQEISVGNRSIVDVTLGTDLTTLGEVVVTGVAAATPIKKLPFTVASVGEDIIQQVPAANAGSALAGKLPGVRVRPSNAPGGGPAIQLRGSTSIFGSSAPLIVLDGVLIEGTLADINMQDVERFEVLKGASAATLYGSRAANGVIAITTKRGKDLKVGTTQVMVRNEVAFENAYISRSPNKTLHHSFELNADGSIRVDGTGQGVPRIPNISDQPFPSYTNHVEDFFTGTTVLTNYARIQSRGANSNTMVSFEHQNASGGIPLHDGNRRYNLRFNNDQKLGTRFTLSNSAIFIRTQNDNRSRYIRTLIMMDPSADLNELNENGTPYKFNVNKFSPTSEFNPFYQISNNQASQVRQRIIANSTLKVELTESLFFETAFGVDTWDTNSRSFQDIGYLANQGEPGRGSLARGYSNTLAITTSARLAYVKRIGDLNLRSNLFYQYEDANGESFSVSGRNLGVQGGFDFFGNVTLSPEDGLPFLSAGASNTQQVRADNFSFSVGGDYQERYLFDFVVRRDGVSLFGAEERWQTFFRGSLGYRISEAVKINGIDELKIGASLGTAGGRPGFTDRFERANINNGVISRPTVLANPFLKPNITTEFEGILSMEFLKKWSFNASYSFQDNADQIMSVPISAVTGRTSQVQNAGTLETSTLEISLGYKAVQTSTFGLDFILNFDRTRQEITSFNRPDLPVNGGLGLFSRGGGIYTQLYGVKLVRSLDDLTIRPDGTVANVAGGLTLEDFEINREGYVIRRGTEFTSAESAIMVTDENGVFTQTNIIGNGQPDFFTSLITNFRYKKLNIFMLWEYQNGGNVYNQGAQWLARDQLHPMFDQAGFAPDERKHTSYFLSIYNQNRYTDAWVEDASHVRLRELAFNYDLNNADMTKLGVGSVFKSAKLSFVARNLLLISKYSGFDPSTGSFVLPVDDFNLPLVRNYGASVTLTF</sequence>
<evidence type="ECO:0000256" key="4">
    <source>
        <dbReference type="ARBA" id="ARBA00022692"/>
    </source>
</evidence>
<dbReference type="InterPro" id="IPR039426">
    <property type="entry name" value="TonB-dep_rcpt-like"/>
</dbReference>
<evidence type="ECO:0000313" key="11">
    <source>
        <dbReference type="Proteomes" id="UP000635885"/>
    </source>
</evidence>
<dbReference type="InterPro" id="IPR012910">
    <property type="entry name" value="Plug_dom"/>
</dbReference>
<dbReference type="Pfam" id="PF13715">
    <property type="entry name" value="CarbopepD_reg_2"/>
    <property type="match status" value="1"/>
</dbReference>
<keyword evidence="4 8" id="KW-0812">Transmembrane</keyword>
<reference evidence="11" key="1">
    <citation type="journal article" date="2019" name="Int. J. Syst. Evol. Microbiol.">
        <title>The Global Catalogue of Microorganisms (GCM) 10K type strain sequencing project: providing services to taxonomists for standard genome sequencing and annotation.</title>
        <authorList>
            <consortium name="The Broad Institute Genomics Platform"/>
            <consortium name="The Broad Institute Genome Sequencing Center for Infectious Disease"/>
            <person name="Wu L."/>
            <person name="Ma J."/>
        </authorList>
    </citation>
    <scope>NUCLEOTIDE SEQUENCE [LARGE SCALE GENOMIC DNA]</scope>
    <source>
        <strain evidence="11">CGMCC 1.12479</strain>
    </source>
</reference>
<dbReference type="InterPro" id="IPR023997">
    <property type="entry name" value="TonB-dep_OMP_SusC/RagA_CS"/>
</dbReference>
<keyword evidence="6 8" id="KW-0472">Membrane</keyword>
<dbReference type="InterPro" id="IPR008969">
    <property type="entry name" value="CarboxyPept-like_regulatory"/>
</dbReference>
<keyword evidence="11" id="KW-1185">Reference proteome</keyword>
<evidence type="ECO:0000313" key="10">
    <source>
        <dbReference type="EMBL" id="GGC46731.1"/>
    </source>
</evidence>
<accession>A0ABQ1N0T9</accession>
<dbReference type="InterPro" id="IPR023996">
    <property type="entry name" value="TonB-dep_OMP_SusC/RagA"/>
</dbReference>
<keyword evidence="2 8" id="KW-0813">Transport</keyword>
<dbReference type="Gene3D" id="2.170.130.10">
    <property type="entry name" value="TonB-dependent receptor, plug domain"/>
    <property type="match status" value="1"/>
</dbReference>
<keyword evidence="5" id="KW-0732">Signal</keyword>
<dbReference type="InterPro" id="IPR036942">
    <property type="entry name" value="Beta-barrel_TonB_sf"/>
</dbReference>
<name>A0ABQ1N0T9_9BACT</name>
<dbReference type="SUPFAM" id="SSF49464">
    <property type="entry name" value="Carboxypeptidase regulatory domain-like"/>
    <property type="match status" value="1"/>
</dbReference>
<dbReference type="SUPFAM" id="SSF56935">
    <property type="entry name" value="Porins"/>
    <property type="match status" value="1"/>
</dbReference>
<organism evidence="10 11">
    <name type="scientific">Belliella aquatica</name>
    <dbReference type="NCBI Taxonomy" id="1323734"/>
    <lineage>
        <taxon>Bacteria</taxon>
        <taxon>Pseudomonadati</taxon>
        <taxon>Bacteroidota</taxon>
        <taxon>Cytophagia</taxon>
        <taxon>Cytophagales</taxon>
        <taxon>Cyclobacteriaceae</taxon>
        <taxon>Belliella</taxon>
    </lineage>
</organism>
<gene>
    <name evidence="10" type="ORF">GCM10010993_26720</name>
</gene>
<keyword evidence="7 8" id="KW-0998">Cell outer membrane</keyword>
<dbReference type="EMBL" id="BMFD01000010">
    <property type="protein sequence ID" value="GGC46731.1"/>
    <property type="molecule type" value="Genomic_DNA"/>
</dbReference>
<protein>
    <submittedName>
        <fullName evidence="10">SusC/RagA family TonB-linked outer membrane protein</fullName>
    </submittedName>
</protein>
<evidence type="ECO:0000259" key="9">
    <source>
        <dbReference type="Pfam" id="PF07715"/>
    </source>
</evidence>
<dbReference type="InterPro" id="IPR037066">
    <property type="entry name" value="Plug_dom_sf"/>
</dbReference>
<comment type="subcellular location">
    <subcellularLocation>
        <location evidence="1 8">Cell outer membrane</location>
        <topology evidence="1 8">Multi-pass membrane protein</topology>
    </subcellularLocation>
</comment>
<comment type="similarity">
    <text evidence="8">Belongs to the TonB-dependent receptor family.</text>
</comment>
<keyword evidence="3 8" id="KW-1134">Transmembrane beta strand</keyword>
<dbReference type="Pfam" id="PF07715">
    <property type="entry name" value="Plug"/>
    <property type="match status" value="1"/>
</dbReference>
<dbReference type="NCBIfam" id="TIGR04056">
    <property type="entry name" value="OMP_RagA_SusC"/>
    <property type="match status" value="1"/>
</dbReference>
<evidence type="ECO:0000256" key="5">
    <source>
        <dbReference type="ARBA" id="ARBA00022729"/>
    </source>
</evidence>
<dbReference type="PANTHER" id="PTHR30069">
    <property type="entry name" value="TONB-DEPENDENT OUTER MEMBRANE RECEPTOR"/>
    <property type="match status" value="1"/>
</dbReference>
<dbReference type="NCBIfam" id="TIGR04057">
    <property type="entry name" value="SusC_RagA_signa"/>
    <property type="match status" value="1"/>
</dbReference>
<feature type="domain" description="TonB-dependent receptor plug" evidence="9">
    <location>
        <begin position="106"/>
        <end position="212"/>
    </location>
</feature>
<proteinExistence type="inferred from homology"/>
<evidence type="ECO:0000256" key="8">
    <source>
        <dbReference type="PROSITE-ProRule" id="PRU01360"/>
    </source>
</evidence>
<comment type="caution">
    <text evidence="10">The sequence shown here is derived from an EMBL/GenBank/DDBJ whole genome shotgun (WGS) entry which is preliminary data.</text>
</comment>
<evidence type="ECO:0000256" key="3">
    <source>
        <dbReference type="ARBA" id="ARBA00022452"/>
    </source>
</evidence>